<evidence type="ECO:0000256" key="1">
    <source>
        <dbReference type="ARBA" id="ARBA00022801"/>
    </source>
</evidence>
<accession>A0ABP4QV02</accession>
<keyword evidence="1" id="KW-0378">Hydrolase</keyword>
<evidence type="ECO:0000313" key="3">
    <source>
        <dbReference type="EMBL" id="GAA1617574.1"/>
    </source>
</evidence>
<dbReference type="InterPro" id="IPR029058">
    <property type="entry name" value="AB_hydrolase_fold"/>
</dbReference>
<reference evidence="4" key="1">
    <citation type="journal article" date="2019" name="Int. J. Syst. Evol. Microbiol.">
        <title>The Global Catalogue of Microorganisms (GCM) 10K type strain sequencing project: providing services to taxonomists for standard genome sequencing and annotation.</title>
        <authorList>
            <consortium name="The Broad Institute Genomics Platform"/>
            <consortium name="The Broad Institute Genome Sequencing Center for Infectious Disease"/>
            <person name="Wu L."/>
            <person name="Ma J."/>
        </authorList>
    </citation>
    <scope>NUCLEOTIDE SEQUENCE [LARGE SCALE GENOMIC DNA]</scope>
    <source>
        <strain evidence="4">JCM 13929</strain>
    </source>
</reference>
<dbReference type="InterPro" id="IPR050300">
    <property type="entry name" value="GDXG_lipolytic_enzyme"/>
</dbReference>
<comment type="caution">
    <text evidence="3">The sequence shown here is derived from an EMBL/GenBank/DDBJ whole genome shotgun (WGS) entry which is preliminary data.</text>
</comment>
<gene>
    <name evidence="3" type="ORF">GCM10009733_012350</name>
</gene>
<feature type="domain" description="Alpha/beta hydrolase fold-3" evidence="2">
    <location>
        <begin position="64"/>
        <end position="263"/>
    </location>
</feature>
<dbReference type="Gene3D" id="3.40.50.1820">
    <property type="entry name" value="alpha/beta hydrolase"/>
    <property type="match status" value="1"/>
</dbReference>
<name>A0ABP4QV02_9ACTN</name>
<evidence type="ECO:0000259" key="2">
    <source>
        <dbReference type="Pfam" id="PF07859"/>
    </source>
</evidence>
<protein>
    <recommendedName>
        <fullName evidence="2">Alpha/beta hydrolase fold-3 domain-containing protein</fullName>
    </recommendedName>
</protein>
<evidence type="ECO:0000313" key="4">
    <source>
        <dbReference type="Proteomes" id="UP001500064"/>
    </source>
</evidence>
<dbReference type="RefSeq" id="WP_346102083.1">
    <property type="nucleotide sequence ID" value="NZ_BAAAMU010000006.1"/>
</dbReference>
<dbReference type="EMBL" id="BAAAMU010000006">
    <property type="protein sequence ID" value="GAA1617574.1"/>
    <property type="molecule type" value="Genomic_DNA"/>
</dbReference>
<dbReference type="Proteomes" id="UP001500064">
    <property type="component" value="Unassembled WGS sequence"/>
</dbReference>
<dbReference type="PANTHER" id="PTHR48081">
    <property type="entry name" value="AB HYDROLASE SUPERFAMILY PROTEIN C4A8.06C"/>
    <property type="match status" value="1"/>
</dbReference>
<dbReference type="Pfam" id="PF07859">
    <property type="entry name" value="Abhydrolase_3"/>
    <property type="match status" value="1"/>
</dbReference>
<dbReference type="SUPFAM" id="SSF53474">
    <property type="entry name" value="alpha/beta-Hydrolases"/>
    <property type="match status" value="1"/>
</dbReference>
<sequence>MNITHIPATPQEADGVRAQMSGLFSAPPSLDGDASLDPVLPSVGGVPGTWVTAGDRTLEAGVTLYVHGGGFSMSNPPMERIMAHRLSKATGRPVYAVDYRLAPAHPYPAAIEDVLAAYRGLLAQGVPAGRILLVGESAGATLILSALLLLAAAGAPMPGGAVPVSPITDFATSFPAPGEGGGRDSIDPSIMEPIAVQYLAGARPDEAPQSPAYGDLRGLAPLLLSVGGDEILLPDVRRFAEAASAAGTPVDLDVYEGMPHAFHAAVLVAEDEHLSTTRTFLSRLAAWAGRH</sequence>
<organism evidence="3 4">
    <name type="scientific">Nonomuraea maheshkhaliensis</name>
    <dbReference type="NCBI Taxonomy" id="419590"/>
    <lineage>
        <taxon>Bacteria</taxon>
        <taxon>Bacillati</taxon>
        <taxon>Actinomycetota</taxon>
        <taxon>Actinomycetes</taxon>
        <taxon>Streptosporangiales</taxon>
        <taxon>Streptosporangiaceae</taxon>
        <taxon>Nonomuraea</taxon>
    </lineage>
</organism>
<dbReference type="InterPro" id="IPR013094">
    <property type="entry name" value="AB_hydrolase_3"/>
</dbReference>
<keyword evidence="4" id="KW-1185">Reference proteome</keyword>
<dbReference type="PANTHER" id="PTHR48081:SF8">
    <property type="entry name" value="ALPHA_BETA HYDROLASE FOLD-3 DOMAIN-CONTAINING PROTEIN-RELATED"/>
    <property type="match status" value="1"/>
</dbReference>
<proteinExistence type="predicted"/>